<reference evidence="2" key="1">
    <citation type="submission" date="2020-02" db="EMBL/GenBank/DDBJ databases">
        <authorList>
            <person name="Meier V. D."/>
        </authorList>
    </citation>
    <scope>NUCLEOTIDE SEQUENCE</scope>
    <source>
        <strain evidence="2">AVDCRST_MAG81</strain>
    </source>
</reference>
<organism evidence="2">
    <name type="scientific">uncultured Synechococcales cyanobacterium</name>
    <dbReference type="NCBI Taxonomy" id="1936017"/>
    <lineage>
        <taxon>Bacteria</taxon>
        <taxon>Bacillati</taxon>
        <taxon>Cyanobacteriota</taxon>
        <taxon>Cyanophyceae</taxon>
        <taxon>Synechococcales</taxon>
        <taxon>environmental samples</taxon>
    </lineage>
</organism>
<dbReference type="SUPFAM" id="SSF53098">
    <property type="entry name" value="Ribonuclease H-like"/>
    <property type="match status" value="1"/>
</dbReference>
<dbReference type="InterPro" id="IPR012337">
    <property type="entry name" value="RNaseH-like_sf"/>
</dbReference>
<dbReference type="GO" id="GO:0003677">
    <property type="term" value="F:DNA binding"/>
    <property type="evidence" value="ECO:0007669"/>
    <property type="project" value="InterPro"/>
</dbReference>
<evidence type="ECO:0000313" key="2">
    <source>
        <dbReference type="EMBL" id="CAA9565342.1"/>
    </source>
</evidence>
<name>A0A6J4V047_9CYAN</name>
<gene>
    <name evidence="2" type="ORF">AVDCRST_MAG81-997</name>
</gene>
<protein>
    <recommendedName>
        <fullName evidence="1">Transposase IS4-like domain-containing protein</fullName>
    </recommendedName>
</protein>
<evidence type="ECO:0000259" key="1">
    <source>
        <dbReference type="Pfam" id="PF01609"/>
    </source>
</evidence>
<sequence length="379" mass="44531">MPEFYQTHLRSTLNEAQFLLLMLVVQVLQSLRQVKLESLAAKLPIPIQAESRRKKLQRLFSLPTLTFERLWLPIVLQWLKQVEKSVQTLYLALDRTQWDDVNLLVVSWVKDQRAIPIYWTVLPQLGSSNFKQQKSLLLKVLWQLKTYSVVLLGDREFCSVRLARWLHRQGVGFCLRLRCNEYIQADQTTWVQLRDLNLQPGKPLYFEDIKVTKLHQLDGFNVVAHWQRKYRSKIAKESWFILTHLTSVKAATHAYQKRMGIEQMLRDQKRGGYHLEGTSLKGKRLVSLLVVMTLAYAAATFAGKTIQRLRLNQYVSRPKDSKRKYSRHSYFYGGLYAYAWIHFEDVCRETVFALLQLTPAKRPFYQRGLRAMSLIRATL</sequence>
<dbReference type="GO" id="GO:0004803">
    <property type="term" value="F:transposase activity"/>
    <property type="evidence" value="ECO:0007669"/>
    <property type="project" value="InterPro"/>
</dbReference>
<dbReference type="InterPro" id="IPR002559">
    <property type="entry name" value="Transposase_11"/>
</dbReference>
<feature type="domain" description="Transposase IS4-like" evidence="1">
    <location>
        <begin position="144"/>
        <end position="293"/>
    </location>
</feature>
<dbReference type="EMBL" id="CADCWO010000063">
    <property type="protein sequence ID" value="CAA9565342.1"/>
    <property type="molecule type" value="Genomic_DNA"/>
</dbReference>
<dbReference type="InterPro" id="IPR047658">
    <property type="entry name" value="IS4-like_transpos"/>
</dbReference>
<dbReference type="Pfam" id="PF01609">
    <property type="entry name" value="DDE_Tnp_1"/>
    <property type="match status" value="1"/>
</dbReference>
<dbReference type="GO" id="GO:0006313">
    <property type="term" value="P:DNA transposition"/>
    <property type="evidence" value="ECO:0007669"/>
    <property type="project" value="InterPro"/>
</dbReference>
<dbReference type="AlphaFoldDB" id="A0A6J4V047"/>
<accession>A0A6J4V047</accession>
<proteinExistence type="predicted"/>
<dbReference type="NCBIfam" id="NF033591">
    <property type="entry name" value="transpos_IS4_2"/>
    <property type="match status" value="1"/>
</dbReference>